<dbReference type="GeneID" id="90003642"/>
<keyword evidence="3" id="KW-1185">Reference proteome</keyword>
<proteinExistence type="predicted"/>
<sequence>MTDCTYSESMVGKVVGKRRKRPLPDSKTNLHKSTQWNITVGPTALPSPAPSVASEQQNKRPCLSGDWTSMIAYDDQTTLDFSQCDEQQFLNLELAEETEQSTTDDSLNMMYGIPTPSMSPPEMQFLSPADLEARNHARPYATASFHATPQATCHLPTPQTYQPQPEDDETVCIKLLAHMKRFSTQNHTFVSMLTIINKTNSALRRLLQSRTIRTDYTCQLLLTNIVLHLATFSERLLDVPEPSSTASLEEEFIHEAYLTEGETPAYSDQRPAHTQAPVSRSIAKHSIRDATMLCSAIGDLLKRKPLNGFQILGRHESAHVEIDTRLRRVLASLL</sequence>
<name>A0ABR0RAC5_9EURO</name>
<organism evidence="2 3">
    <name type="scientific">Knufia obscura</name>
    <dbReference type="NCBI Taxonomy" id="1635080"/>
    <lineage>
        <taxon>Eukaryota</taxon>
        <taxon>Fungi</taxon>
        <taxon>Dikarya</taxon>
        <taxon>Ascomycota</taxon>
        <taxon>Pezizomycotina</taxon>
        <taxon>Eurotiomycetes</taxon>
        <taxon>Chaetothyriomycetidae</taxon>
        <taxon>Chaetothyriales</taxon>
        <taxon>Trichomeriaceae</taxon>
        <taxon>Knufia</taxon>
    </lineage>
</organism>
<evidence type="ECO:0000313" key="3">
    <source>
        <dbReference type="Proteomes" id="UP001334248"/>
    </source>
</evidence>
<comment type="caution">
    <text evidence="2">The sequence shown here is derived from an EMBL/GenBank/DDBJ whole genome shotgun (WGS) entry which is preliminary data.</text>
</comment>
<accession>A0ABR0RAC5</accession>
<dbReference type="RefSeq" id="XP_064725663.1">
    <property type="nucleotide sequence ID" value="XM_064878584.1"/>
</dbReference>
<dbReference type="EMBL" id="JAVHJV010000016">
    <property type="protein sequence ID" value="KAK5937573.1"/>
    <property type="molecule type" value="Genomic_DNA"/>
</dbReference>
<evidence type="ECO:0000313" key="2">
    <source>
        <dbReference type="EMBL" id="KAK5937573.1"/>
    </source>
</evidence>
<reference evidence="2 3" key="1">
    <citation type="journal article" date="2023" name="Res Sq">
        <title>Genomic and morphological characterization of Knufia obscura isolated from the Mars 2020 spacecraft assembly facility.</title>
        <authorList>
            <person name="Chander A.M."/>
            <person name="Teixeira M.M."/>
            <person name="Singh N.K."/>
            <person name="Williams M.P."/>
            <person name="Parker C.W."/>
            <person name="Leo P."/>
            <person name="Stajich J.E."/>
            <person name="Torok T."/>
            <person name="Tighe S."/>
            <person name="Mason C.E."/>
            <person name="Venkateswaran K."/>
        </authorList>
    </citation>
    <scope>NUCLEOTIDE SEQUENCE [LARGE SCALE GENOMIC DNA]</scope>
    <source>
        <strain evidence="2 3">CCFEE 5817</strain>
    </source>
</reference>
<evidence type="ECO:0000256" key="1">
    <source>
        <dbReference type="SAM" id="MobiDB-lite"/>
    </source>
</evidence>
<feature type="region of interest" description="Disordered" evidence="1">
    <location>
        <begin position="17"/>
        <end position="60"/>
    </location>
</feature>
<protein>
    <submittedName>
        <fullName evidence="2">Uncharacterized protein</fullName>
    </submittedName>
</protein>
<gene>
    <name evidence="2" type="ORF">PMZ80_010193</name>
</gene>
<dbReference type="Proteomes" id="UP001334248">
    <property type="component" value="Unassembled WGS sequence"/>
</dbReference>
<feature type="compositionally biased region" description="Polar residues" evidence="1">
    <location>
        <begin position="31"/>
        <end position="40"/>
    </location>
</feature>